<accession>A0ABR8AJR5</accession>
<proteinExistence type="predicted"/>
<evidence type="ECO:0000313" key="1">
    <source>
        <dbReference type="EMBL" id="MBD2200144.1"/>
    </source>
</evidence>
<keyword evidence="2" id="KW-1185">Reference proteome</keyword>
<organism evidence="1 2">
    <name type="scientific">Calothrix parietina FACHB-288</name>
    <dbReference type="NCBI Taxonomy" id="2692896"/>
    <lineage>
        <taxon>Bacteria</taxon>
        <taxon>Bacillati</taxon>
        <taxon>Cyanobacteriota</taxon>
        <taxon>Cyanophyceae</taxon>
        <taxon>Nostocales</taxon>
        <taxon>Calotrichaceae</taxon>
        <taxon>Calothrix</taxon>
    </lineage>
</organism>
<dbReference type="Proteomes" id="UP000658514">
    <property type="component" value="Unassembled WGS sequence"/>
</dbReference>
<protein>
    <submittedName>
        <fullName evidence="1">Uncharacterized protein</fullName>
    </submittedName>
</protein>
<name>A0ABR8AJR5_9CYAN</name>
<sequence length="251" mass="27897">MSTAFVTVTRSGTNFVIDVTAANLLTDLSIKDFVVFHDGVSVSNSSYTKTTPTTLTYTGTSIPSTVIQVRRKTPNSVVQTVSYGSKFSSSLWNSEMDRSIRRFEEYDLNISPQYSDIEALGNLTVRGNSTVEGNSYIKFWKKVSIPTNVLNDFINFVIPLHQRYTSTALEQNYCIGNLFLSRGASVAYNRSVVLHINTASAYTSNTGGLIVTQGPELPYTFDLATFTYQGTEWIGIRSEMLNLDTKLYIFG</sequence>
<reference evidence="1 2" key="1">
    <citation type="journal article" date="2020" name="ISME J.">
        <title>Comparative genomics reveals insights into cyanobacterial evolution and habitat adaptation.</title>
        <authorList>
            <person name="Chen M.Y."/>
            <person name="Teng W.K."/>
            <person name="Zhao L."/>
            <person name="Hu C.X."/>
            <person name="Zhou Y.K."/>
            <person name="Han B.P."/>
            <person name="Song L.R."/>
            <person name="Shu W.S."/>
        </authorList>
    </citation>
    <scope>NUCLEOTIDE SEQUENCE [LARGE SCALE GENOMIC DNA]</scope>
    <source>
        <strain evidence="1 2">FACHB-288</strain>
    </source>
</reference>
<dbReference type="RefSeq" id="WP_190550717.1">
    <property type="nucleotide sequence ID" value="NZ_CAWPNO010000115.1"/>
</dbReference>
<comment type="caution">
    <text evidence="1">The sequence shown here is derived from an EMBL/GenBank/DDBJ whole genome shotgun (WGS) entry which is preliminary data.</text>
</comment>
<gene>
    <name evidence="1" type="ORF">H6G24_32555</name>
</gene>
<dbReference type="EMBL" id="JACJQH010000078">
    <property type="protein sequence ID" value="MBD2200144.1"/>
    <property type="molecule type" value="Genomic_DNA"/>
</dbReference>
<evidence type="ECO:0000313" key="2">
    <source>
        <dbReference type="Proteomes" id="UP000658514"/>
    </source>
</evidence>